<dbReference type="STRING" id="631362.Thi970DRAFT_01736"/>
<keyword evidence="2" id="KW-1185">Reference proteome</keyword>
<reference evidence="1 2" key="2">
    <citation type="submission" date="2011-11" db="EMBL/GenBank/DDBJ databases">
        <authorList>
            <consortium name="US DOE Joint Genome Institute"/>
            <person name="Lucas S."/>
            <person name="Han J."/>
            <person name="Lapidus A."/>
            <person name="Cheng J.-F."/>
            <person name="Goodwin L."/>
            <person name="Pitluck S."/>
            <person name="Peters L."/>
            <person name="Ovchinnikova G."/>
            <person name="Zhang X."/>
            <person name="Detter J.C."/>
            <person name="Han C."/>
            <person name="Tapia R."/>
            <person name="Land M."/>
            <person name="Hauser L."/>
            <person name="Kyrpides N."/>
            <person name="Ivanova N."/>
            <person name="Pagani I."/>
            <person name="Vogl K."/>
            <person name="Liu Z."/>
            <person name="Overmann J."/>
            <person name="Frigaard N.-U."/>
            <person name="Bryant D."/>
            <person name="Woyke T."/>
        </authorList>
    </citation>
    <scope>NUCLEOTIDE SEQUENCE [LARGE SCALE GENOMIC DNA]</scope>
    <source>
        <strain evidence="1 2">970</strain>
    </source>
</reference>
<reference evidence="2" key="1">
    <citation type="submission" date="2011-06" db="EMBL/GenBank/DDBJ databases">
        <authorList>
            <consortium name="US DOE Joint Genome Institute (JGI-PGF)"/>
            <person name="Lucas S."/>
            <person name="Han J."/>
            <person name="Lapidus A."/>
            <person name="Cheng J.-F."/>
            <person name="Goodwin L."/>
            <person name="Pitluck S."/>
            <person name="Peters L."/>
            <person name="Land M.L."/>
            <person name="Hauser L."/>
            <person name="Vogl K."/>
            <person name="Liu Z."/>
            <person name="Overmann J."/>
            <person name="Frigaard N.-U."/>
            <person name="Bryant D.A."/>
            <person name="Woyke T.J."/>
        </authorList>
    </citation>
    <scope>NUCLEOTIDE SEQUENCE [LARGE SCALE GENOMIC DNA]</scope>
    <source>
        <strain evidence="2">970</strain>
    </source>
</reference>
<dbReference type="Proteomes" id="UP000002964">
    <property type="component" value="Unassembled WGS sequence"/>
</dbReference>
<dbReference type="HOGENOM" id="CLU_156527_0_0_6"/>
<protein>
    <recommendedName>
        <fullName evidence="3">DUF5615 domain-containing protein</fullName>
    </recommendedName>
</protein>
<organism evidence="1 2">
    <name type="scientific">Thiorhodovibrio frisius</name>
    <dbReference type="NCBI Taxonomy" id="631362"/>
    <lineage>
        <taxon>Bacteria</taxon>
        <taxon>Pseudomonadati</taxon>
        <taxon>Pseudomonadota</taxon>
        <taxon>Gammaproteobacteria</taxon>
        <taxon>Chromatiales</taxon>
        <taxon>Chromatiaceae</taxon>
        <taxon>Thiorhodovibrio</taxon>
    </lineage>
</organism>
<gene>
    <name evidence="1" type="ORF">Thi970DRAFT_01736</name>
</gene>
<dbReference type="EMBL" id="JH603169">
    <property type="protein sequence ID" value="EIC21524.1"/>
    <property type="molecule type" value="Genomic_DNA"/>
</dbReference>
<evidence type="ECO:0008006" key="3">
    <source>
        <dbReference type="Google" id="ProtNLM"/>
    </source>
</evidence>
<evidence type="ECO:0000313" key="1">
    <source>
        <dbReference type="EMBL" id="EIC21524.1"/>
    </source>
</evidence>
<name>H8Z1Z9_9GAMM</name>
<sequence>MLDECIDRRLARSLPHHNLTTVPQMGWSGLQDGALLAAAQTQFDAFITVDRNLAFQQRLSNFQIAVLVLHAKTNRLQDLQALIPAITQALITPAQGVATIIGAN</sequence>
<dbReference type="AlphaFoldDB" id="H8Z1Z9"/>
<proteinExistence type="predicted"/>
<dbReference type="eggNOG" id="COG4634">
    <property type="taxonomic scope" value="Bacteria"/>
</dbReference>
<accession>H8Z1Z9</accession>
<evidence type="ECO:0000313" key="2">
    <source>
        <dbReference type="Proteomes" id="UP000002964"/>
    </source>
</evidence>